<evidence type="ECO:0000313" key="3">
    <source>
        <dbReference type="Proteomes" id="UP000276215"/>
    </source>
</evidence>
<proteinExistence type="predicted"/>
<sequence length="153" mass="17353">MIMCDIISCAVCNVCNCILQYYILQYYTALCCASVRETGSPDEGNPDRESGGLISEAVQKENAVADEGVESPSCPPKETQRPPAIHLFVVVSSGGEDPRKQWHCRPGEIAMKRRSLVRYEEWHFVSLIMFFFFFFPFLVAILFFLLIFLLSNP</sequence>
<name>A0A3N4IUA9_9PEZI</name>
<protein>
    <submittedName>
        <fullName evidence="2">Uncharacterized protein</fullName>
    </submittedName>
</protein>
<organism evidence="2 3">
    <name type="scientific">Choiromyces venosus 120613-1</name>
    <dbReference type="NCBI Taxonomy" id="1336337"/>
    <lineage>
        <taxon>Eukaryota</taxon>
        <taxon>Fungi</taxon>
        <taxon>Dikarya</taxon>
        <taxon>Ascomycota</taxon>
        <taxon>Pezizomycotina</taxon>
        <taxon>Pezizomycetes</taxon>
        <taxon>Pezizales</taxon>
        <taxon>Tuberaceae</taxon>
        <taxon>Choiromyces</taxon>
    </lineage>
</organism>
<keyword evidence="1" id="KW-1133">Transmembrane helix</keyword>
<accession>A0A3N4IUA9</accession>
<evidence type="ECO:0000313" key="2">
    <source>
        <dbReference type="EMBL" id="RPA89773.1"/>
    </source>
</evidence>
<dbReference type="EMBL" id="ML120556">
    <property type="protein sequence ID" value="RPA89773.1"/>
    <property type="molecule type" value="Genomic_DNA"/>
</dbReference>
<reference evidence="2 3" key="1">
    <citation type="journal article" date="2018" name="Nat. Ecol. Evol.">
        <title>Pezizomycetes genomes reveal the molecular basis of ectomycorrhizal truffle lifestyle.</title>
        <authorList>
            <person name="Murat C."/>
            <person name="Payen T."/>
            <person name="Noel B."/>
            <person name="Kuo A."/>
            <person name="Morin E."/>
            <person name="Chen J."/>
            <person name="Kohler A."/>
            <person name="Krizsan K."/>
            <person name="Balestrini R."/>
            <person name="Da Silva C."/>
            <person name="Montanini B."/>
            <person name="Hainaut M."/>
            <person name="Levati E."/>
            <person name="Barry K.W."/>
            <person name="Belfiori B."/>
            <person name="Cichocki N."/>
            <person name="Clum A."/>
            <person name="Dockter R.B."/>
            <person name="Fauchery L."/>
            <person name="Guy J."/>
            <person name="Iotti M."/>
            <person name="Le Tacon F."/>
            <person name="Lindquist E.A."/>
            <person name="Lipzen A."/>
            <person name="Malagnac F."/>
            <person name="Mello A."/>
            <person name="Molinier V."/>
            <person name="Miyauchi S."/>
            <person name="Poulain J."/>
            <person name="Riccioni C."/>
            <person name="Rubini A."/>
            <person name="Sitrit Y."/>
            <person name="Splivallo R."/>
            <person name="Traeger S."/>
            <person name="Wang M."/>
            <person name="Zifcakova L."/>
            <person name="Wipf D."/>
            <person name="Zambonelli A."/>
            <person name="Paolocci F."/>
            <person name="Nowrousian M."/>
            <person name="Ottonello S."/>
            <person name="Baldrian P."/>
            <person name="Spatafora J.W."/>
            <person name="Henrissat B."/>
            <person name="Nagy L.G."/>
            <person name="Aury J.M."/>
            <person name="Wincker P."/>
            <person name="Grigoriev I.V."/>
            <person name="Bonfante P."/>
            <person name="Martin F.M."/>
        </authorList>
    </citation>
    <scope>NUCLEOTIDE SEQUENCE [LARGE SCALE GENOMIC DNA]</scope>
    <source>
        <strain evidence="2 3">120613-1</strain>
    </source>
</reference>
<dbReference type="AlphaFoldDB" id="A0A3N4IUA9"/>
<keyword evidence="1" id="KW-0472">Membrane</keyword>
<keyword evidence="1" id="KW-0812">Transmembrane</keyword>
<evidence type="ECO:0000256" key="1">
    <source>
        <dbReference type="SAM" id="Phobius"/>
    </source>
</evidence>
<feature type="transmembrane region" description="Helical" evidence="1">
    <location>
        <begin position="122"/>
        <end position="150"/>
    </location>
</feature>
<keyword evidence="3" id="KW-1185">Reference proteome</keyword>
<gene>
    <name evidence="2" type="ORF">L873DRAFT_590765</name>
</gene>
<dbReference type="Proteomes" id="UP000276215">
    <property type="component" value="Unassembled WGS sequence"/>
</dbReference>